<accession>A0A1S8X0Z5</accession>
<comment type="similarity">
    <text evidence="1">Belongs to the small GTPase superfamily. Rab family.</text>
</comment>
<dbReference type="PROSITE" id="PS51421">
    <property type="entry name" value="RAS"/>
    <property type="match status" value="1"/>
</dbReference>
<evidence type="ECO:0000313" key="2">
    <source>
        <dbReference type="EMBL" id="OON20346.1"/>
    </source>
</evidence>
<dbReference type="InterPro" id="IPR001806">
    <property type="entry name" value="Small_GTPase"/>
</dbReference>
<sequence length="224" mass="24613">METYTHLLKFLIVGDAATGKTCLLRWFLAGNFKEESLHTIGVEFGTKVVQVDGKPVKLQIWDTAGIMLSSIILFAIGQERFQCVTRSYYRGAAGALVVYDVNDRGSFNSVRKWISSVRDLALPNICIILVGNKVDLAEESRQVTELEARECAEENGACAFFETSAKTGRNVSEAFISAARGILNRNVIPKPGDLHPVGLGPAQISAPISRISLGRYQLFLTLFE</sequence>
<name>A0A1S8X0Z5_OPIVI</name>
<dbReference type="PROSITE" id="PS51420">
    <property type="entry name" value="RHO"/>
    <property type="match status" value="1"/>
</dbReference>
<reference evidence="2 3" key="1">
    <citation type="submission" date="2015-03" db="EMBL/GenBank/DDBJ databases">
        <title>Draft genome of the nematode, Opisthorchis viverrini.</title>
        <authorList>
            <person name="Mitreva M."/>
        </authorList>
    </citation>
    <scope>NUCLEOTIDE SEQUENCE [LARGE SCALE GENOMIC DNA]</scope>
    <source>
        <strain evidence="2">Khon Kaen</strain>
    </source>
</reference>
<keyword evidence="3" id="KW-1185">Reference proteome</keyword>
<evidence type="ECO:0000256" key="1">
    <source>
        <dbReference type="ARBA" id="ARBA00006270"/>
    </source>
</evidence>
<dbReference type="InterPro" id="IPR027417">
    <property type="entry name" value="P-loop_NTPase"/>
</dbReference>
<dbReference type="FunFam" id="3.40.50.300:FF:001329">
    <property type="entry name" value="Small GTP-binding protein, putative"/>
    <property type="match status" value="1"/>
</dbReference>
<dbReference type="SMART" id="SM00173">
    <property type="entry name" value="RAS"/>
    <property type="match status" value="1"/>
</dbReference>
<dbReference type="InterPro" id="IPR050209">
    <property type="entry name" value="Rab_GTPases_membrane_traffic"/>
</dbReference>
<protein>
    <submittedName>
        <fullName evidence="2">Ras family protein</fullName>
    </submittedName>
</protein>
<dbReference type="NCBIfam" id="TIGR00231">
    <property type="entry name" value="small_GTP"/>
    <property type="match status" value="1"/>
</dbReference>
<proteinExistence type="inferred from homology"/>
<dbReference type="PANTHER" id="PTHR47979">
    <property type="entry name" value="DRAB11-RELATED"/>
    <property type="match status" value="1"/>
</dbReference>
<dbReference type="Pfam" id="PF00071">
    <property type="entry name" value="Ras"/>
    <property type="match status" value="1"/>
</dbReference>
<dbReference type="CDD" id="cd00154">
    <property type="entry name" value="Rab"/>
    <property type="match status" value="1"/>
</dbReference>
<evidence type="ECO:0000313" key="3">
    <source>
        <dbReference type="Proteomes" id="UP000243686"/>
    </source>
</evidence>
<dbReference type="SMART" id="SM00174">
    <property type="entry name" value="RHO"/>
    <property type="match status" value="1"/>
</dbReference>
<organism evidence="2 3">
    <name type="scientific">Opisthorchis viverrini</name>
    <name type="common">Southeast Asian liver fluke</name>
    <dbReference type="NCBI Taxonomy" id="6198"/>
    <lineage>
        <taxon>Eukaryota</taxon>
        <taxon>Metazoa</taxon>
        <taxon>Spiralia</taxon>
        <taxon>Lophotrochozoa</taxon>
        <taxon>Platyhelminthes</taxon>
        <taxon>Trematoda</taxon>
        <taxon>Digenea</taxon>
        <taxon>Opisthorchiida</taxon>
        <taxon>Opisthorchiata</taxon>
        <taxon>Opisthorchiidae</taxon>
        <taxon>Opisthorchis</taxon>
    </lineage>
</organism>
<dbReference type="Proteomes" id="UP000243686">
    <property type="component" value="Unassembled WGS sequence"/>
</dbReference>
<dbReference type="GO" id="GO:0003924">
    <property type="term" value="F:GTPase activity"/>
    <property type="evidence" value="ECO:0007669"/>
    <property type="project" value="InterPro"/>
</dbReference>
<dbReference type="Gene3D" id="3.40.50.300">
    <property type="entry name" value="P-loop containing nucleotide triphosphate hydrolases"/>
    <property type="match status" value="1"/>
</dbReference>
<dbReference type="SMART" id="SM00176">
    <property type="entry name" value="RAN"/>
    <property type="match status" value="1"/>
</dbReference>
<gene>
    <name evidence="2" type="ORF">X801_03776</name>
</gene>
<dbReference type="InterPro" id="IPR005225">
    <property type="entry name" value="Small_GTP-bd"/>
</dbReference>
<dbReference type="EMBL" id="KV892698">
    <property type="protein sequence ID" value="OON20346.1"/>
    <property type="molecule type" value="Genomic_DNA"/>
</dbReference>
<dbReference type="PROSITE" id="PS51419">
    <property type="entry name" value="RAB"/>
    <property type="match status" value="1"/>
</dbReference>
<dbReference type="GO" id="GO:0005525">
    <property type="term" value="F:GTP binding"/>
    <property type="evidence" value="ECO:0007669"/>
    <property type="project" value="InterPro"/>
</dbReference>
<dbReference type="SUPFAM" id="SSF52540">
    <property type="entry name" value="P-loop containing nucleoside triphosphate hydrolases"/>
    <property type="match status" value="1"/>
</dbReference>
<dbReference type="PRINTS" id="PR00449">
    <property type="entry name" value="RASTRNSFRMNG"/>
</dbReference>
<dbReference type="SMART" id="SM00175">
    <property type="entry name" value="RAB"/>
    <property type="match status" value="1"/>
</dbReference>
<dbReference type="AlphaFoldDB" id="A0A1S8X0Z5"/>